<evidence type="ECO:0000313" key="2">
    <source>
        <dbReference type="EMBL" id="TGB14953.1"/>
    </source>
</evidence>
<gene>
    <name evidence="2" type="ORF">E4099_07540</name>
</gene>
<dbReference type="InterPro" id="IPR002847">
    <property type="entry name" value="F420-0_gamma-glut_ligase-dom"/>
</dbReference>
<dbReference type="RefSeq" id="WP_135338171.1">
    <property type="nucleotide sequence ID" value="NZ_JBHLTX010000025.1"/>
</dbReference>
<dbReference type="SUPFAM" id="SSF144010">
    <property type="entry name" value="CofE-like"/>
    <property type="match status" value="1"/>
</dbReference>
<accession>A0A4Z0HF16</accession>
<dbReference type="Gene3D" id="3.90.1660.10">
    <property type="entry name" value="CofE-like domain"/>
    <property type="match status" value="1"/>
</dbReference>
<protein>
    <recommendedName>
        <fullName evidence="1">Coenzyme F420:L-glutamate ligase-like domain-containing protein</fullName>
    </recommendedName>
</protein>
<dbReference type="PANTHER" id="PTHR47917:SF1">
    <property type="entry name" value="COENZYME F420:L-GLUTAMATE LIGASE"/>
    <property type="match status" value="1"/>
</dbReference>
<dbReference type="Proteomes" id="UP000297948">
    <property type="component" value="Unassembled WGS sequence"/>
</dbReference>
<sequence length="242" mass="24901">MTAAPTSGFSAFAVEPFPEIQPGDDLAGAINDALTRTGTELQDGDVVVVASKVVSIAEKRYVDLASVTPRAEALELSAKTGKPAEIVQLILDSSDSYFLATEKGPIIARHALGFQLTSAGIDRAGAEGAWLLPVAPDTSARALRDALITSTGAQVAVVIADSDGRADRRGATVISIGAAGVAPLRVTEHSGKRQEETFTDLIAAAAGIILGQRGRGAPVAVLRGIAYAPSDEGVSAMLHHRP</sequence>
<dbReference type="Pfam" id="PF01996">
    <property type="entry name" value="F420_ligase"/>
    <property type="match status" value="1"/>
</dbReference>
<reference evidence="2 3" key="1">
    <citation type="submission" date="2019-03" db="EMBL/GenBank/DDBJ databases">
        <authorList>
            <person name="Gonzalez-Pimentel J.L."/>
        </authorList>
    </citation>
    <scope>NUCLEOTIDE SEQUENCE [LARGE SCALE GENOMIC DNA]</scope>
    <source>
        <strain evidence="2 3">JCM 31289</strain>
    </source>
</reference>
<dbReference type="GO" id="GO:0052618">
    <property type="term" value="F:coenzyme F420-0:L-glutamate ligase activity"/>
    <property type="evidence" value="ECO:0007669"/>
    <property type="project" value="TreeGrafter"/>
</dbReference>
<dbReference type="Gene3D" id="3.30.1330.100">
    <property type="entry name" value="CofE-like"/>
    <property type="match status" value="1"/>
</dbReference>
<organism evidence="2 3">
    <name type="scientific">Streptomyces palmae</name>
    <dbReference type="NCBI Taxonomy" id="1701085"/>
    <lineage>
        <taxon>Bacteria</taxon>
        <taxon>Bacillati</taxon>
        <taxon>Actinomycetota</taxon>
        <taxon>Actinomycetes</taxon>
        <taxon>Kitasatosporales</taxon>
        <taxon>Streptomycetaceae</taxon>
        <taxon>Streptomyces</taxon>
    </lineage>
</organism>
<evidence type="ECO:0000313" key="3">
    <source>
        <dbReference type="Proteomes" id="UP000297948"/>
    </source>
</evidence>
<feature type="domain" description="Coenzyme F420:L-glutamate ligase-like" evidence="1">
    <location>
        <begin position="17"/>
        <end position="224"/>
    </location>
</feature>
<comment type="caution">
    <text evidence="2">The sequence shown here is derived from an EMBL/GenBank/DDBJ whole genome shotgun (WGS) entry which is preliminary data.</text>
</comment>
<proteinExistence type="predicted"/>
<keyword evidence="3" id="KW-1185">Reference proteome</keyword>
<dbReference type="OrthoDB" id="9788295at2"/>
<evidence type="ECO:0000259" key="1">
    <source>
        <dbReference type="Pfam" id="PF01996"/>
    </source>
</evidence>
<name>A0A4Z0HF16_9ACTN</name>
<dbReference type="PANTHER" id="PTHR47917">
    <property type="match status" value="1"/>
</dbReference>
<dbReference type="AlphaFoldDB" id="A0A4Z0HF16"/>
<dbReference type="EMBL" id="SRID01000044">
    <property type="protein sequence ID" value="TGB14953.1"/>
    <property type="molecule type" value="Genomic_DNA"/>
</dbReference>